<feature type="compositionally biased region" description="Low complexity" evidence="2">
    <location>
        <begin position="39"/>
        <end position="51"/>
    </location>
</feature>
<evidence type="ECO:0000256" key="2">
    <source>
        <dbReference type="SAM" id="MobiDB-lite"/>
    </source>
</evidence>
<feature type="compositionally biased region" description="Acidic residues" evidence="2">
    <location>
        <begin position="155"/>
        <end position="177"/>
    </location>
</feature>
<evidence type="ECO:0000256" key="1">
    <source>
        <dbReference type="SAM" id="Coils"/>
    </source>
</evidence>
<evidence type="ECO:0000313" key="3">
    <source>
        <dbReference type="EMBL" id="SPQ94780.1"/>
    </source>
</evidence>
<sequence length="402" mass="44439">MSDRRLPTSTARRASVIEESSSRNNNSNSNVGEGAAHVDTSTTMDSPTSPTTARLEHMFELLNILDASDDTLIRRLEAELLRTDAEQMRQDAREDERDIDAAIDRDLLQSMSDTDPTRRTDLQNLLLAFSGRLNADDLSRSVQSPERGAHQDDVGQIDDDEEEDDGDDDLGGDDEDDAHFHQLLLPNGSSLTTTHVDIISNALRNATTALNLDVADVHAGGQRRSRSRSRHRREEMGTQTTDERDERRESNASDPYDRERDGEREQIEGYEGDRIERVEADQRQHASVGQEQGGDEDARVAVIMETLRAFHASGLGAEELDDFVLQTVLNLHGGPSRDAGPNATGDPIGDDQMRLYQECIAVIDDFLDIQAMITDENDEDDVPNVVDDEDDDALDGGARSAG</sequence>
<geneLocation type="mitochondrion" evidence="3"/>
<dbReference type="AlphaFoldDB" id="A0A3P3Y460"/>
<dbReference type="Proteomes" id="UP000290189">
    <property type="component" value="Unassembled WGS sequence"/>
</dbReference>
<accession>A0A3P3Y460</accession>
<feature type="region of interest" description="Disordered" evidence="2">
    <location>
        <begin position="374"/>
        <end position="402"/>
    </location>
</feature>
<protein>
    <submittedName>
        <fullName evidence="3">Uncharacterized protein</fullName>
    </submittedName>
</protein>
<feature type="region of interest" description="Disordered" evidence="2">
    <location>
        <begin position="138"/>
        <end position="179"/>
    </location>
</feature>
<feature type="region of interest" description="Disordered" evidence="2">
    <location>
        <begin position="1"/>
        <end position="51"/>
    </location>
</feature>
<keyword evidence="3" id="KW-0496">Mitochondrion</keyword>
<evidence type="ECO:0000313" key="4">
    <source>
        <dbReference type="Proteomes" id="UP000290189"/>
    </source>
</evidence>
<feature type="compositionally biased region" description="Basic residues" evidence="2">
    <location>
        <begin position="221"/>
        <end position="231"/>
    </location>
</feature>
<organism evidence="3 4">
    <name type="scientific">Plasmodiophora brassicae</name>
    <name type="common">Clubroot disease agent</name>
    <dbReference type="NCBI Taxonomy" id="37360"/>
    <lineage>
        <taxon>Eukaryota</taxon>
        <taxon>Sar</taxon>
        <taxon>Rhizaria</taxon>
        <taxon>Endomyxa</taxon>
        <taxon>Phytomyxea</taxon>
        <taxon>Plasmodiophorida</taxon>
        <taxon>Plasmodiophoridae</taxon>
        <taxon>Plasmodiophora</taxon>
    </lineage>
</organism>
<gene>
    <name evidence="3" type="ORF">PLBR_LOCUS1995</name>
</gene>
<feature type="region of interest" description="Disordered" evidence="2">
    <location>
        <begin position="218"/>
        <end position="295"/>
    </location>
</feature>
<feature type="coiled-coil region" evidence="1">
    <location>
        <begin position="78"/>
        <end position="105"/>
    </location>
</feature>
<feature type="compositionally biased region" description="Acidic residues" evidence="2">
    <location>
        <begin position="375"/>
        <end position="394"/>
    </location>
</feature>
<feature type="compositionally biased region" description="Basic and acidic residues" evidence="2">
    <location>
        <begin position="232"/>
        <end position="284"/>
    </location>
</feature>
<reference evidence="3 4" key="1">
    <citation type="submission" date="2018-03" db="EMBL/GenBank/DDBJ databases">
        <authorList>
            <person name="Fogelqvist J."/>
        </authorList>
    </citation>
    <scope>NUCLEOTIDE SEQUENCE [LARGE SCALE GENOMIC DNA]</scope>
</reference>
<keyword evidence="1" id="KW-0175">Coiled coil</keyword>
<dbReference type="EMBL" id="OVEO01000003">
    <property type="protein sequence ID" value="SPQ94780.1"/>
    <property type="molecule type" value="Genomic_DNA"/>
</dbReference>
<proteinExistence type="predicted"/>
<name>A0A3P3Y460_PLABS</name>